<feature type="domain" description="Reverse transcriptase" evidence="1">
    <location>
        <begin position="12"/>
        <end position="148"/>
    </location>
</feature>
<evidence type="ECO:0000259" key="1">
    <source>
        <dbReference type="Pfam" id="PF00078"/>
    </source>
</evidence>
<dbReference type="OrthoDB" id="1166703at2759"/>
<dbReference type="RefSeq" id="XP_027083568.1">
    <property type="nucleotide sequence ID" value="XM_027227767.1"/>
</dbReference>
<dbReference type="PANTHER" id="PTHR33116:SF86">
    <property type="entry name" value="REVERSE TRANSCRIPTASE DOMAIN-CONTAINING PROTEIN"/>
    <property type="match status" value="1"/>
</dbReference>
<dbReference type="InterPro" id="IPR000477">
    <property type="entry name" value="RT_dom"/>
</dbReference>
<proteinExistence type="predicted"/>
<dbReference type="Proteomes" id="UP001652660">
    <property type="component" value="Chromosome 8c"/>
</dbReference>
<protein>
    <recommendedName>
        <fullName evidence="1">Reverse transcriptase domain-containing protein</fullName>
    </recommendedName>
</protein>
<keyword evidence="2" id="KW-1185">Reference proteome</keyword>
<organism evidence="2 3">
    <name type="scientific">Coffea arabica</name>
    <name type="common">Arabian coffee</name>
    <dbReference type="NCBI Taxonomy" id="13443"/>
    <lineage>
        <taxon>Eukaryota</taxon>
        <taxon>Viridiplantae</taxon>
        <taxon>Streptophyta</taxon>
        <taxon>Embryophyta</taxon>
        <taxon>Tracheophyta</taxon>
        <taxon>Spermatophyta</taxon>
        <taxon>Magnoliopsida</taxon>
        <taxon>eudicotyledons</taxon>
        <taxon>Gunneridae</taxon>
        <taxon>Pentapetalae</taxon>
        <taxon>asterids</taxon>
        <taxon>lamiids</taxon>
        <taxon>Gentianales</taxon>
        <taxon>Rubiaceae</taxon>
        <taxon>Ixoroideae</taxon>
        <taxon>Gardenieae complex</taxon>
        <taxon>Bertiereae - Coffeeae clade</taxon>
        <taxon>Coffeeae</taxon>
        <taxon>Coffea</taxon>
    </lineage>
</organism>
<dbReference type="PANTHER" id="PTHR33116">
    <property type="entry name" value="REVERSE TRANSCRIPTASE ZINC-BINDING DOMAIN-CONTAINING PROTEIN-RELATED-RELATED"/>
    <property type="match status" value="1"/>
</dbReference>
<reference evidence="3" key="2">
    <citation type="submission" date="2025-08" db="UniProtKB">
        <authorList>
            <consortium name="RefSeq"/>
        </authorList>
    </citation>
    <scope>IDENTIFICATION</scope>
    <source>
        <tissue evidence="3">Leaves</tissue>
    </source>
</reference>
<reference evidence="2" key="1">
    <citation type="journal article" date="2025" name="Foods">
        <title>Unveiling the Microbial Signatures of Arabica Coffee Cherries: Insights into Ripeness Specific Diversity, Functional Traits, and Implications for Quality and Safety.</title>
        <authorList>
            <consortium name="RefSeq"/>
            <person name="Tenea G.N."/>
            <person name="Cifuentes V."/>
            <person name="Reyes P."/>
            <person name="Cevallos-Vallejos M."/>
        </authorList>
    </citation>
    <scope>NUCLEOTIDE SEQUENCE [LARGE SCALE GENOMIC DNA]</scope>
</reference>
<evidence type="ECO:0000313" key="2">
    <source>
        <dbReference type="Proteomes" id="UP001652660"/>
    </source>
</evidence>
<name>A0A6P6TYY4_COFAR</name>
<dbReference type="AlphaFoldDB" id="A0A6P6TYY4"/>
<accession>A0A6P6TYY4</accession>
<dbReference type="GeneID" id="113705859"/>
<dbReference type="Pfam" id="PF00078">
    <property type="entry name" value="RVT_1"/>
    <property type="match status" value="1"/>
</dbReference>
<evidence type="ECO:0000313" key="3">
    <source>
        <dbReference type="RefSeq" id="XP_027083568.1"/>
    </source>
</evidence>
<sequence length="571" mass="66447">MECLRSVSYSFNINGEVREYANPRRGIRQGDPLSLYLFLLCSEGFSNLIRKAASNRKLLGMRISRHGPSITHLFFADDSLIFYKANMDQATELTRVLQVYALRSSQLINLDKSSILLSKNVRPELMHEICQTTGNMQRVSQGKYLGLPMVVSRTKEQIFAFVKTNIQQRILKWKNRFLSAAGKEIMLKSVALAMPTYTMSCFKVPSRLCKEISSLMSNYWWGKANGKNKVHWCSWRKLTQNKNMGGLGFKDLEAFNTALLGKQVWRLITQPNLLVNQVMKAKYFPWTSIFRCKVPNNASWIWRSLVGARELVEQGTRRKIGNGKNKNIWEDSWIPDTSNGRVTTRRAMDNGLQKVEELICQKRWNRNLVFQNFNREDADRILSIPISLSGREDSHFWIHGVDGNYSVNSGYKVQALNNDNKQKRNQMEGSTMRDTIYGKIKVGDPICKRCGEERETIEHALLNCSEAKQTWKLAPIQWKGMMEQHGSFKRWWISIAEARHRPEGWQHISLSVHILWQIWKDRNEVEFNGKKNQPWRTIQKAQEDWLEFGEIDKRETRMSTEETEALHQNNQ</sequence>
<gene>
    <name evidence="3" type="primary">LOC113705859</name>
</gene>